<dbReference type="FunFam" id="1.10.10.10:FF:000162">
    <property type="entry name" value="Regulator of G-protein signaling 6"/>
    <property type="match status" value="1"/>
</dbReference>
<dbReference type="GO" id="GO:0005737">
    <property type="term" value="C:cytoplasm"/>
    <property type="evidence" value="ECO:0007669"/>
    <property type="project" value="TreeGrafter"/>
</dbReference>
<dbReference type="InterPro" id="IPR047016">
    <property type="entry name" value="RGS6/7/9/11"/>
</dbReference>
<evidence type="ECO:0000313" key="3">
    <source>
        <dbReference type="EMBL" id="RNA07118.1"/>
    </source>
</evidence>
<evidence type="ECO:0000256" key="1">
    <source>
        <dbReference type="ARBA" id="ARBA00022700"/>
    </source>
</evidence>
<dbReference type="EMBL" id="REGN01007151">
    <property type="protein sequence ID" value="RNA07118.1"/>
    <property type="molecule type" value="Genomic_DNA"/>
</dbReference>
<evidence type="ECO:0000313" key="4">
    <source>
        <dbReference type="Proteomes" id="UP000276133"/>
    </source>
</evidence>
<keyword evidence="4" id="KW-1185">Reference proteome</keyword>
<dbReference type="GO" id="GO:0008277">
    <property type="term" value="P:regulation of G protein-coupled receptor signaling pathway"/>
    <property type="evidence" value="ECO:0007669"/>
    <property type="project" value="InterPro"/>
</dbReference>
<dbReference type="OrthoDB" id="196547at2759"/>
<dbReference type="PROSITE" id="PS50186">
    <property type="entry name" value="DEP"/>
    <property type="match status" value="1"/>
</dbReference>
<sequence>MSSNRLNQNALKSGLTQNTDSIKLTQTKLGSTNNSTSSLINTISVPAPLLYLNGVSPWVSIDETPNKLLYKKIEIIIEKMQDDSGSGVTIRTVKSFMSKIPSVFTGTDLIQWIVRKLDVEDAIEALHLAHLISSHGYLFPIDDHILTVKNDGTFYRFQMWGWSTGLSKPLV</sequence>
<dbReference type="STRING" id="10195.A0A3M7Q850"/>
<protein>
    <submittedName>
        <fullName evidence="3">Regulator of G-signaling 7</fullName>
    </submittedName>
</protein>
<dbReference type="Proteomes" id="UP000276133">
    <property type="component" value="Unassembled WGS sequence"/>
</dbReference>
<dbReference type="AlphaFoldDB" id="A0A3M7Q850"/>
<dbReference type="PANTHER" id="PTHR45746:SF6">
    <property type="entry name" value="LP21163P"/>
    <property type="match status" value="1"/>
</dbReference>
<proteinExistence type="predicted"/>
<gene>
    <name evidence="3" type="ORF">BpHYR1_009269</name>
</gene>
<accession>A0A3M7Q850</accession>
<dbReference type="CDD" id="cd04450">
    <property type="entry name" value="DEP_RGS7-like"/>
    <property type="match status" value="1"/>
</dbReference>
<dbReference type="GO" id="GO:0009968">
    <property type="term" value="P:negative regulation of signal transduction"/>
    <property type="evidence" value="ECO:0007669"/>
    <property type="project" value="UniProtKB-KW"/>
</dbReference>
<dbReference type="GO" id="GO:0035556">
    <property type="term" value="P:intracellular signal transduction"/>
    <property type="evidence" value="ECO:0007669"/>
    <property type="project" value="InterPro"/>
</dbReference>
<dbReference type="InterPro" id="IPR000591">
    <property type="entry name" value="DEP_dom"/>
</dbReference>
<reference evidence="3 4" key="1">
    <citation type="journal article" date="2018" name="Sci. Rep.">
        <title>Genomic signatures of local adaptation to the degree of environmental predictability in rotifers.</title>
        <authorList>
            <person name="Franch-Gras L."/>
            <person name="Hahn C."/>
            <person name="Garcia-Roger E.M."/>
            <person name="Carmona M.J."/>
            <person name="Serra M."/>
            <person name="Gomez A."/>
        </authorList>
    </citation>
    <scope>NUCLEOTIDE SEQUENCE [LARGE SCALE GENOMIC DNA]</scope>
    <source>
        <strain evidence="3">HYR1</strain>
    </source>
</reference>
<dbReference type="Pfam" id="PF00610">
    <property type="entry name" value="DEP"/>
    <property type="match status" value="1"/>
</dbReference>
<dbReference type="GO" id="GO:0005096">
    <property type="term" value="F:GTPase activator activity"/>
    <property type="evidence" value="ECO:0007669"/>
    <property type="project" value="TreeGrafter"/>
</dbReference>
<dbReference type="PANTHER" id="PTHR45746">
    <property type="entry name" value="LP21163P"/>
    <property type="match status" value="1"/>
</dbReference>
<feature type="domain" description="DEP" evidence="2">
    <location>
        <begin position="84"/>
        <end position="159"/>
    </location>
</feature>
<dbReference type="Gene3D" id="1.10.10.10">
    <property type="entry name" value="Winged helix-like DNA-binding domain superfamily/Winged helix DNA-binding domain"/>
    <property type="match status" value="1"/>
</dbReference>
<evidence type="ECO:0000259" key="2">
    <source>
        <dbReference type="PROSITE" id="PS50186"/>
    </source>
</evidence>
<comment type="caution">
    <text evidence="3">The sequence shown here is derived from an EMBL/GenBank/DDBJ whole genome shotgun (WGS) entry which is preliminary data.</text>
</comment>
<organism evidence="3 4">
    <name type="scientific">Brachionus plicatilis</name>
    <name type="common">Marine rotifer</name>
    <name type="synonym">Brachionus muelleri</name>
    <dbReference type="NCBI Taxonomy" id="10195"/>
    <lineage>
        <taxon>Eukaryota</taxon>
        <taxon>Metazoa</taxon>
        <taxon>Spiralia</taxon>
        <taxon>Gnathifera</taxon>
        <taxon>Rotifera</taxon>
        <taxon>Eurotatoria</taxon>
        <taxon>Monogononta</taxon>
        <taxon>Pseudotrocha</taxon>
        <taxon>Ploima</taxon>
        <taxon>Brachionidae</taxon>
        <taxon>Brachionus</taxon>
    </lineage>
</organism>
<dbReference type="InterPro" id="IPR036388">
    <property type="entry name" value="WH-like_DNA-bd_sf"/>
</dbReference>
<dbReference type="GO" id="GO:0043005">
    <property type="term" value="C:neuron projection"/>
    <property type="evidence" value="ECO:0007669"/>
    <property type="project" value="TreeGrafter"/>
</dbReference>
<dbReference type="SMART" id="SM00049">
    <property type="entry name" value="DEP"/>
    <property type="match status" value="1"/>
</dbReference>
<dbReference type="SUPFAM" id="SSF46785">
    <property type="entry name" value="Winged helix' DNA-binding domain"/>
    <property type="match status" value="1"/>
</dbReference>
<dbReference type="InterPro" id="IPR036390">
    <property type="entry name" value="WH_DNA-bd_sf"/>
</dbReference>
<name>A0A3M7Q850_BRAPC</name>
<keyword evidence="1" id="KW-0734">Signal transduction inhibitor</keyword>